<keyword evidence="1" id="KW-0472">Membrane</keyword>
<organism evidence="3 6">
    <name type="scientific">Acidiplasma aeolicum</name>
    <dbReference type="NCBI Taxonomy" id="507754"/>
    <lineage>
        <taxon>Archaea</taxon>
        <taxon>Methanobacteriati</taxon>
        <taxon>Thermoplasmatota</taxon>
        <taxon>Thermoplasmata</taxon>
        <taxon>Thermoplasmatales</taxon>
        <taxon>Ferroplasmaceae</taxon>
        <taxon>Acidiplasma</taxon>
    </lineage>
</organism>
<evidence type="ECO:0000313" key="3">
    <source>
        <dbReference type="EMBL" id="KPV46948.1"/>
    </source>
</evidence>
<accession>A0A0P9CVF9</accession>
<dbReference type="Gene3D" id="2.40.50.140">
    <property type="entry name" value="Nucleic acid-binding proteins"/>
    <property type="match status" value="1"/>
</dbReference>
<evidence type="ECO:0000259" key="2">
    <source>
        <dbReference type="Pfam" id="PF01957"/>
    </source>
</evidence>
<dbReference type="GeneID" id="84222591"/>
<dbReference type="InterPro" id="IPR002810">
    <property type="entry name" value="NfeD-like_C"/>
</dbReference>
<evidence type="ECO:0000313" key="5">
    <source>
        <dbReference type="Proteomes" id="UP000050320"/>
    </source>
</evidence>
<dbReference type="SUPFAM" id="SSF141322">
    <property type="entry name" value="NfeD domain-like"/>
    <property type="match status" value="1"/>
</dbReference>
<proteinExistence type="predicted"/>
<dbReference type="PATRIC" id="fig|507754.4.peg.962"/>
<reference evidence="3 6" key="1">
    <citation type="submission" date="2015-09" db="EMBL/GenBank/DDBJ databases">
        <title>Draft genome sequence of Acidiplasma aeolicum DSM 18409.</title>
        <authorList>
            <person name="Hemp J."/>
        </authorList>
    </citation>
    <scope>NUCLEOTIDE SEQUENCE [LARGE SCALE GENOMIC DNA]</scope>
    <source>
        <strain evidence="3 6">V</strain>
    </source>
</reference>
<dbReference type="EMBL" id="LKBG01000189">
    <property type="protein sequence ID" value="KQB34923.1"/>
    <property type="molecule type" value="Genomic_DNA"/>
</dbReference>
<dbReference type="InterPro" id="IPR012340">
    <property type="entry name" value="NA-bd_OB-fold"/>
</dbReference>
<evidence type="ECO:0000313" key="6">
    <source>
        <dbReference type="Proteomes" id="UP000050515"/>
    </source>
</evidence>
<dbReference type="Proteomes" id="UP000050320">
    <property type="component" value="Unassembled WGS sequence"/>
</dbReference>
<comment type="caution">
    <text evidence="3">The sequence shown here is derived from an EMBL/GenBank/DDBJ whole genome shotgun (WGS) entry which is preliminary data.</text>
</comment>
<keyword evidence="1" id="KW-0812">Transmembrane</keyword>
<reference evidence="4 5" key="2">
    <citation type="submission" date="2015-09" db="EMBL/GenBank/DDBJ databases">
        <title>Heavy metals and arsenic resistance mechanisms in polyextremophilic archaea of the family Ferroplasmaceae.</title>
        <authorList>
            <person name="Bulaev A.G."/>
            <person name="Kanygina A.V."/>
        </authorList>
    </citation>
    <scope>NUCLEOTIDE SEQUENCE [LARGE SCALE GENOMIC DNA]</scope>
    <source>
        <strain evidence="4 5">VT</strain>
    </source>
</reference>
<evidence type="ECO:0000256" key="1">
    <source>
        <dbReference type="SAM" id="Phobius"/>
    </source>
</evidence>
<dbReference type="Proteomes" id="UP000050515">
    <property type="component" value="Unassembled WGS sequence"/>
</dbReference>
<sequence>MNSQEYYITIFLVAVIFFFIGAWFSRFWLRHPFRRPIATGPDALIGKTGEIKNVLKNNTYEISIDSQIWRAVPVNPEDTFKKGEMAYVKAIKNLTVYITKIQ</sequence>
<feature type="transmembrane region" description="Helical" evidence="1">
    <location>
        <begin position="6"/>
        <end position="25"/>
    </location>
</feature>
<dbReference type="OrthoDB" id="56901at2157"/>
<feature type="domain" description="NfeD-like C-terminal" evidence="2">
    <location>
        <begin position="42"/>
        <end position="100"/>
    </location>
</feature>
<evidence type="ECO:0000313" key="4">
    <source>
        <dbReference type="EMBL" id="KQB34923.1"/>
    </source>
</evidence>
<keyword evidence="5" id="KW-1185">Reference proteome</keyword>
<name>A0A0P9CVF9_9ARCH</name>
<dbReference type="Pfam" id="PF01957">
    <property type="entry name" value="NfeD"/>
    <property type="match status" value="1"/>
</dbReference>
<dbReference type="AlphaFoldDB" id="A0A0P9CVF9"/>
<gene>
    <name evidence="4" type="ORF">AOG54_03460</name>
    <name evidence="3" type="ORF">SE19_03285</name>
</gene>
<dbReference type="RefSeq" id="WP_048101426.1">
    <property type="nucleotide sequence ID" value="NZ_JBBYJF010000012.1"/>
</dbReference>
<dbReference type="EMBL" id="LJCQ01000159">
    <property type="protein sequence ID" value="KPV46948.1"/>
    <property type="molecule type" value="Genomic_DNA"/>
</dbReference>
<keyword evidence="1" id="KW-1133">Transmembrane helix</keyword>
<protein>
    <recommendedName>
        <fullName evidence="2">NfeD-like C-terminal domain-containing protein</fullName>
    </recommendedName>
</protein>